<dbReference type="GO" id="GO:0003684">
    <property type="term" value="F:damaged DNA binding"/>
    <property type="evidence" value="ECO:0007669"/>
    <property type="project" value="TreeGrafter"/>
</dbReference>
<dbReference type="Pfam" id="PF13476">
    <property type="entry name" value="AAA_23"/>
    <property type="match status" value="1"/>
</dbReference>
<feature type="coiled-coil region" evidence="12">
    <location>
        <begin position="848"/>
        <end position="984"/>
    </location>
</feature>
<dbReference type="Proteomes" id="UP001378960">
    <property type="component" value="Unassembled WGS sequence"/>
</dbReference>
<evidence type="ECO:0000256" key="11">
    <source>
        <dbReference type="ARBA" id="ARBA00023242"/>
    </source>
</evidence>
<keyword evidence="16" id="KW-1185">Reference proteome</keyword>
<dbReference type="PANTHER" id="PTHR19306">
    <property type="entry name" value="STRUCTURAL MAINTENANCE OF CHROMOSOMES 5,6 SMC5, SMC6"/>
    <property type="match status" value="1"/>
</dbReference>
<evidence type="ECO:0000259" key="14">
    <source>
        <dbReference type="Pfam" id="PF13476"/>
    </source>
</evidence>
<keyword evidence="7" id="KW-0067">ATP-binding</keyword>
<dbReference type="GO" id="GO:0030915">
    <property type="term" value="C:Smc5-Smc6 complex"/>
    <property type="evidence" value="ECO:0007669"/>
    <property type="project" value="TreeGrafter"/>
</dbReference>
<evidence type="ECO:0000256" key="8">
    <source>
        <dbReference type="ARBA" id="ARBA00023054"/>
    </source>
</evidence>
<keyword evidence="5" id="KW-0547">Nucleotide-binding</keyword>
<gene>
    <name evidence="15" type="ORF">DAPK24_036960</name>
</gene>
<evidence type="ECO:0000256" key="12">
    <source>
        <dbReference type="SAM" id="Coils"/>
    </source>
</evidence>
<protein>
    <submittedName>
        <fullName evidence="15">DNA repair protein</fullName>
    </submittedName>
</protein>
<dbReference type="AlphaFoldDB" id="A0AAV5R781"/>
<feature type="coiled-coil region" evidence="12">
    <location>
        <begin position="394"/>
        <end position="517"/>
    </location>
</feature>
<dbReference type="Gene3D" id="3.40.50.300">
    <property type="entry name" value="P-loop containing nucleotide triphosphate hydrolases"/>
    <property type="match status" value="2"/>
</dbReference>
<feature type="coiled-coil region" evidence="12">
    <location>
        <begin position="715"/>
        <end position="760"/>
    </location>
</feature>
<dbReference type="PANTHER" id="PTHR19306:SF6">
    <property type="entry name" value="STRUCTURAL MAINTENANCE OF CHROMOSOMES PROTEIN 6"/>
    <property type="match status" value="1"/>
</dbReference>
<dbReference type="GO" id="GO:0035861">
    <property type="term" value="C:site of double-strand break"/>
    <property type="evidence" value="ECO:0007669"/>
    <property type="project" value="TreeGrafter"/>
</dbReference>
<comment type="similarity">
    <text evidence="3">Belongs to the SMC family. SMC6 subfamily.</text>
</comment>
<dbReference type="InterPro" id="IPR038729">
    <property type="entry name" value="Rad50/SbcC_AAA"/>
</dbReference>
<keyword evidence="11" id="KW-0539">Nucleus</keyword>
<dbReference type="EMBL" id="BTGB01000005">
    <property type="protein sequence ID" value="GMM47121.1"/>
    <property type="molecule type" value="Genomic_DNA"/>
</dbReference>
<evidence type="ECO:0000256" key="1">
    <source>
        <dbReference type="ARBA" id="ARBA00004123"/>
    </source>
</evidence>
<evidence type="ECO:0000256" key="4">
    <source>
        <dbReference type="ARBA" id="ARBA00022454"/>
    </source>
</evidence>
<keyword evidence="10" id="KW-0234">DNA repair</keyword>
<keyword evidence="8 12" id="KW-0175">Coiled coil</keyword>
<evidence type="ECO:0000256" key="9">
    <source>
        <dbReference type="ARBA" id="ARBA00023172"/>
    </source>
</evidence>
<feature type="region of interest" description="Disordered" evidence="13">
    <location>
        <begin position="60"/>
        <end position="90"/>
    </location>
</feature>
<comment type="subcellular location">
    <subcellularLocation>
        <location evidence="2">Chromosome</location>
    </subcellularLocation>
    <subcellularLocation>
        <location evidence="1">Nucleus</location>
    </subcellularLocation>
</comment>
<keyword evidence="4" id="KW-0158">Chromosome</keyword>
<evidence type="ECO:0000256" key="10">
    <source>
        <dbReference type="ARBA" id="ARBA00023204"/>
    </source>
</evidence>
<keyword evidence="9" id="KW-0233">DNA recombination</keyword>
<accession>A0AAV5R781</accession>
<evidence type="ECO:0000313" key="16">
    <source>
        <dbReference type="Proteomes" id="UP001378960"/>
    </source>
</evidence>
<reference evidence="15 16" key="1">
    <citation type="journal article" date="2023" name="Elife">
        <title>Identification of key yeast species and microbe-microbe interactions impacting larval growth of Drosophila in the wild.</title>
        <authorList>
            <person name="Mure A."/>
            <person name="Sugiura Y."/>
            <person name="Maeda R."/>
            <person name="Honda K."/>
            <person name="Sakurai N."/>
            <person name="Takahashi Y."/>
            <person name="Watada M."/>
            <person name="Katoh T."/>
            <person name="Gotoh A."/>
            <person name="Gotoh Y."/>
            <person name="Taniguchi I."/>
            <person name="Nakamura K."/>
            <person name="Hayashi T."/>
            <person name="Katayama T."/>
            <person name="Uemura T."/>
            <person name="Hattori Y."/>
        </authorList>
    </citation>
    <scope>NUCLEOTIDE SEQUENCE [LARGE SCALE GENOMIC DNA]</scope>
    <source>
        <strain evidence="15 16">PK-24</strain>
    </source>
</reference>
<dbReference type="GO" id="GO:0003697">
    <property type="term" value="F:single-stranded DNA binding"/>
    <property type="evidence" value="ECO:0007669"/>
    <property type="project" value="TreeGrafter"/>
</dbReference>
<evidence type="ECO:0000256" key="6">
    <source>
        <dbReference type="ARBA" id="ARBA00022763"/>
    </source>
</evidence>
<proteinExistence type="inferred from homology"/>
<dbReference type="GO" id="GO:0000724">
    <property type="term" value="P:double-strand break repair via homologous recombination"/>
    <property type="evidence" value="ECO:0007669"/>
    <property type="project" value="TreeGrafter"/>
</dbReference>
<dbReference type="GO" id="GO:0005524">
    <property type="term" value="F:ATP binding"/>
    <property type="evidence" value="ECO:0007669"/>
    <property type="project" value="UniProtKB-KW"/>
</dbReference>
<evidence type="ECO:0000256" key="7">
    <source>
        <dbReference type="ARBA" id="ARBA00022840"/>
    </source>
</evidence>
<comment type="caution">
    <text evidence="15">The sequence shown here is derived from an EMBL/GenBank/DDBJ whole genome shotgun (WGS) entry which is preliminary data.</text>
</comment>
<dbReference type="SUPFAM" id="SSF52540">
    <property type="entry name" value="P-loop containing nucleoside triphosphate hydrolases"/>
    <property type="match status" value="1"/>
</dbReference>
<evidence type="ECO:0000256" key="3">
    <source>
        <dbReference type="ARBA" id="ARBA00006793"/>
    </source>
</evidence>
<evidence type="ECO:0000256" key="5">
    <source>
        <dbReference type="ARBA" id="ARBA00022741"/>
    </source>
</evidence>
<keyword evidence="6" id="KW-0227">DNA damage</keyword>
<evidence type="ECO:0000313" key="15">
    <source>
        <dbReference type="EMBL" id="GMM47121.1"/>
    </source>
</evidence>
<sequence>MTSAKRQLEPDTGSDNEVITSKKLKANALLDDNERSAVELRAVDSGEMNVSEVMTQIDQRWSQKRRRRSVGKMTQAPFASGSLTQDDDSPSEAGIIEKLELFNFMCHEAFSLNFGPQTNFIIGRNGSGKSAILTGISVALGAKASDTDRGNSLKNLIKHGKNVARAVVTIKNEGSEAYKPEEFGSKIIVERVLRNDRPHSLIVKNEHQKTVSTTKKTVDRILEYFGITIANPMTILTQTEAKTFLAHSTDKDKFNSFMAGTRLKESFDNIKDIETNASEIKTILDSNQGVYTELKQKFQDAKKVWNSFKDSDEYTAKKELLIGKKAWLEHRECEDKRKSAQALFNQKKTEMEQNNIKKDSIKEEVDKIMKKKAEFESGELDTYSEKYKFCEAERSSCKSIIQEVKEEINDIERKISTVKQKISDNKRTLNHLDQKIAREKERIEGSNEENVEKLKSFVDNQTQKLAALNTERSKISSDYEMAKIELNEIEKQNKNSLYEIINNIRDLENKIREAKYNEDSNKPENLLSKPLTSLSKDLQSQRFQGAVLGPLGLHIQLKKAGQPWSSVLETLLQKQLCSFLVTNHQDAQKISQKVKFHNTGSEITVRQPEVFDFTNYIPRTKYPTILDVLDIADKNLQCFLVDSMKIHNTVLVPTRAEAQRVLDEDTHNLISSAICFVDSNVLRIYKKNGVYQSDPITVNTKFSNARLKMEGDSVVMRYERDLNELKKAREQTEREINDKKQNARNKCRELQRVLDDLKFKAKEFTQSIDKTNDKLEKMAVGTSKLDTLMNQKSELESEISLQALELEPLQTEQAKSITTLNEQRSVFETISADYQSAKKLYSKMVDDYNGFNSNIEFHKNNIRNLENNNVKLESDLKKLENYIEQITENIETLKSQALEFCTLEEANLTKNTTNESIDREIDMVNRYLKQIEERQGITKERAEINLLNANKELKAVENKFTESINLYNNLYKALEERLNNLLQTTYLTFQEVESVFISALKIRRFRGRIEFNIKKGTLTLKVATKDTGPLRSVESFSGGEKSYGQIAFLFAIWGPMHSRIRGLDEFDVFMDNVNRRIALKLILNKVAENPKRQTIFITPLGVANIEGLDSKTVNIHEISPPERANL</sequence>
<dbReference type="GO" id="GO:0005634">
    <property type="term" value="C:nucleus"/>
    <property type="evidence" value="ECO:0007669"/>
    <property type="project" value="UniProtKB-SubCell"/>
</dbReference>
<dbReference type="InterPro" id="IPR027417">
    <property type="entry name" value="P-loop_NTPase"/>
</dbReference>
<feature type="domain" description="Rad50/SbcC-type AAA" evidence="14">
    <location>
        <begin position="98"/>
        <end position="302"/>
    </location>
</feature>
<evidence type="ECO:0000256" key="2">
    <source>
        <dbReference type="ARBA" id="ARBA00004286"/>
    </source>
</evidence>
<organism evidence="15 16">
    <name type="scientific">Pichia kluyveri</name>
    <name type="common">Yeast</name>
    <dbReference type="NCBI Taxonomy" id="36015"/>
    <lineage>
        <taxon>Eukaryota</taxon>
        <taxon>Fungi</taxon>
        <taxon>Dikarya</taxon>
        <taxon>Ascomycota</taxon>
        <taxon>Saccharomycotina</taxon>
        <taxon>Pichiomycetes</taxon>
        <taxon>Pichiales</taxon>
        <taxon>Pichiaceae</taxon>
        <taxon>Pichia</taxon>
    </lineage>
</organism>
<evidence type="ECO:0000256" key="13">
    <source>
        <dbReference type="SAM" id="MobiDB-lite"/>
    </source>
</evidence>
<dbReference type="GO" id="GO:0016887">
    <property type="term" value="F:ATP hydrolysis activity"/>
    <property type="evidence" value="ECO:0007669"/>
    <property type="project" value="InterPro"/>
</dbReference>
<name>A0AAV5R781_PICKL</name>